<evidence type="ECO:0000259" key="1">
    <source>
        <dbReference type="Pfam" id="PF22055"/>
    </source>
</evidence>
<dbReference type="STRING" id="442341.SAMN04487959_114114"/>
<dbReference type="CDD" id="cd16170">
    <property type="entry name" value="MvaT_DBD"/>
    <property type="match status" value="1"/>
</dbReference>
<dbReference type="InterPro" id="IPR035616">
    <property type="entry name" value="MvaT_DBD"/>
</dbReference>
<dbReference type="AlphaFoldDB" id="A0A1I3EQZ5"/>
<dbReference type="Proteomes" id="UP000199040">
    <property type="component" value="Unassembled WGS sequence"/>
</dbReference>
<feature type="domain" description="MvaT DNA-binding" evidence="1">
    <location>
        <begin position="77"/>
        <end position="113"/>
    </location>
</feature>
<keyword evidence="3" id="KW-1185">Reference proteome</keyword>
<name>A0A1I3EQZ5_9GAMM</name>
<evidence type="ECO:0000313" key="2">
    <source>
        <dbReference type="EMBL" id="SFI01270.1"/>
    </source>
</evidence>
<dbReference type="NCBIfam" id="NF041859">
    <property type="entry name" value="silencer_MvaTU"/>
    <property type="match status" value="1"/>
</dbReference>
<reference evidence="2 3" key="1">
    <citation type="submission" date="2016-10" db="EMBL/GenBank/DDBJ databases">
        <authorList>
            <person name="de Groot N.N."/>
        </authorList>
    </citation>
    <scope>NUCLEOTIDE SEQUENCE [LARGE SCALE GENOMIC DNA]</scope>
    <source>
        <strain evidence="2 3">CGMCC 1.6848</strain>
    </source>
</reference>
<accession>A0A1I3EQZ5</accession>
<sequence>MSLLRHYQLLQEQAASLSTELQALESRDEFKKEKDFLDKLKGLMQEFDKSGSDVLRLLSPGENSSETPARRKKRKLKVYRNPISGETVETRGGNHKILKKWKDQHGAETVDSWLIEER</sequence>
<dbReference type="Pfam" id="PF22055">
    <property type="entry name" value="MvaT_DBD"/>
    <property type="match status" value="1"/>
</dbReference>
<dbReference type="EMBL" id="FOPY01000014">
    <property type="protein sequence ID" value="SFI01270.1"/>
    <property type="molecule type" value="Genomic_DNA"/>
</dbReference>
<dbReference type="RefSeq" id="WP_092848868.1">
    <property type="nucleotide sequence ID" value="NZ_FOPY01000014.1"/>
</dbReference>
<evidence type="ECO:0000313" key="3">
    <source>
        <dbReference type="Proteomes" id="UP000199040"/>
    </source>
</evidence>
<protein>
    <submittedName>
        <fullName evidence="2">H-NS histone family protein</fullName>
    </submittedName>
</protein>
<proteinExistence type="predicted"/>
<gene>
    <name evidence="2" type="ORF">SAMN04487959_114114</name>
</gene>
<organism evidence="2 3">
    <name type="scientific">Modicisalibacter xianhensis</name>
    <dbReference type="NCBI Taxonomy" id="442341"/>
    <lineage>
        <taxon>Bacteria</taxon>
        <taxon>Pseudomonadati</taxon>
        <taxon>Pseudomonadota</taxon>
        <taxon>Gammaproteobacteria</taxon>
        <taxon>Oceanospirillales</taxon>
        <taxon>Halomonadaceae</taxon>
        <taxon>Modicisalibacter</taxon>
    </lineage>
</organism>